<dbReference type="PANTHER" id="PTHR33406:SF6">
    <property type="entry name" value="MEMBRANE PROTEIN YDGH-RELATED"/>
    <property type="match status" value="1"/>
</dbReference>
<feature type="transmembrane region" description="Helical" evidence="8">
    <location>
        <begin position="291"/>
        <end position="312"/>
    </location>
</feature>
<dbReference type="PANTHER" id="PTHR33406">
    <property type="entry name" value="MEMBRANE PROTEIN MJ1562-RELATED"/>
    <property type="match status" value="1"/>
</dbReference>
<evidence type="ECO:0000256" key="3">
    <source>
        <dbReference type="ARBA" id="ARBA00022475"/>
    </source>
</evidence>
<feature type="transmembrane region" description="Helical" evidence="8">
    <location>
        <begin position="382"/>
        <end position="402"/>
    </location>
</feature>
<evidence type="ECO:0000256" key="2">
    <source>
        <dbReference type="ARBA" id="ARBA00010157"/>
    </source>
</evidence>
<comment type="similarity">
    <text evidence="2">Belongs to the resistance-nodulation-cell division (RND) (TC 2.A.6) family. MmpL subfamily.</text>
</comment>
<feature type="transmembrane region" description="Helical" evidence="8">
    <location>
        <begin position="626"/>
        <end position="650"/>
    </location>
</feature>
<feature type="transmembrane region" description="Helical" evidence="8">
    <location>
        <begin position="526"/>
        <end position="543"/>
    </location>
</feature>
<dbReference type="RefSeq" id="WP_364385892.1">
    <property type="nucleotide sequence ID" value="NZ_JBHMCF010000008.1"/>
</dbReference>
<dbReference type="InterPro" id="IPR000731">
    <property type="entry name" value="SSD"/>
</dbReference>
<evidence type="ECO:0000313" key="10">
    <source>
        <dbReference type="EMBL" id="MFB9469580.1"/>
    </source>
</evidence>
<keyword evidence="4 8" id="KW-0812">Transmembrane</keyword>
<name>A0ABV5NH15_9ACTN</name>
<dbReference type="Pfam" id="PF03176">
    <property type="entry name" value="MMPL"/>
    <property type="match status" value="2"/>
</dbReference>
<feature type="transmembrane region" description="Helical" evidence="8">
    <location>
        <begin position="656"/>
        <end position="680"/>
    </location>
</feature>
<dbReference type="PROSITE" id="PS50156">
    <property type="entry name" value="SSD"/>
    <property type="match status" value="2"/>
</dbReference>
<evidence type="ECO:0000256" key="4">
    <source>
        <dbReference type="ARBA" id="ARBA00022692"/>
    </source>
</evidence>
<evidence type="ECO:0000256" key="6">
    <source>
        <dbReference type="ARBA" id="ARBA00023136"/>
    </source>
</evidence>
<feature type="transmembrane region" description="Helical" evidence="8">
    <location>
        <begin position="182"/>
        <end position="202"/>
    </location>
</feature>
<sequence length="713" mass="74395">MVLGWVVLTVVAVLTSGPLEDVRVTSGTSLLARGVESARVLDLVAEQSGRSVPTLVIYERTGPLRPADLAAVRHDLRKFARLPDVVGTSSMPLPSADRRALQVTVLLSGRPGVVIAPLVEQVRGIAAAANPPGLVSHVTGAGGVAADYADSFLRVDGTLLALSVTVVLLVLLAVYRSPVLWLIPMLAVAAAYLCSAAAIYALARSGWITLRAATPEVFTVLVFGVATDYALLLVARFRERLRMTPDTATALKQALSSGIRTVVASALTVAGGVGCLAAADTNALRSIGAAAAVGVLITMAVMVTLLPALMLLGGRRAFWPAIPHHDTPSSHRAPDEPTGASRHVVHQVTLGGQPGRFSPARAGVGPDRVWGRVAGFVGRRAPFAWAGSLALLALMCLGLTTLDASGIPPSDMFTTRTASVEGYDALRRHYPASAPVVVLARQGSTAAVARAVRGAEGVVSVRRGPAAPWRVYDVVLAAEPNTPHAERLVENLRATVRAAAGDAALVGGFTGELLDAKNAALADARLVVPLILVVVGLILIVLLRSLVAPLLLMGTVVLSFAATLGLCSALFTQVLGYPVMDVSFALYAFVFLVAFGVDYNIFLMARVREETPRLGTRGATLHALRATGGVITAAGVVLAAAFFVLTVLPLVPVVQLGLLVAVGVVIDTVLVRSFLVPALAHHLGPRIWWPAHEHHHPPTPRPATEPTPAVTAR</sequence>
<feature type="transmembrane region" description="Helical" evidence="8">
    <location>
        <begin position="550"/>
        <end position="572"/>
    </location>
</feature>
<gene>
    <name evidence="10" type="ORF">ACFFR3_08680</name>
</gene>
<evidence type="ECO:0000259" key="9">
    <source>
        <dbReference type="PROSITE" id="PS50156"/>
    </source>
</evidence>
<dbReference type="Proteomes" id="UP001589568">
    <property type="component" value="Unassembled WGS sequence"/>
</dbReference>
<keyword evidence="5 8" id="KW-1133">Transmembrane helix</keyword>
<feature type="domain" description="SSD" evidence="9">
    <location>
        <begin position="208"/>
        <end position="312"/>
    </location>
</feature>
<keyword evidence="6 8" id="KW-0472">Membrane</keyword>
<dbReference type="EMBL" id="JBHMCF010000008">
    <property type="protein sequence ID" value="MFB9469580.1"/>
    <property type="molecule type" value="Genomic_DNA"/>
</dbReference>
<feature type="transmembrane region" description="Helical" evidence="8">
    <location>
        <begin position="584"/>
        <end position="605"/>
    </location>
</feature>
<evidence type="ECO:0000256" key="1">
    <source>
        <dbReference type="ARBA" id="ARBA00004651"/>
    </source>
</evidence>
<dbReference type="Gene3D" id="1.20.1640.10">
    <property type="entry name" value="Multidrug efflux transporter AcrB transmembrane domain"/>
    <property type="match status" value="2"/>
</dbReference>
<dbReference type="InterPro" id="IPR004869">
    <property type="entry name" value="MMPL_dom"/>
</dbReference>
<dbReference type="SUPFAM" id="SSF82866">
    <property type="entry name" value="Multidrug efflux transporter AcrB transmembrane domain"/>
    <property type="match status" value="2"/>
</dbReference>
<feature type="transmembrane region" description="Helical" evidence="8">
    <location>
        <begin position="258"/>
        <end position="279"/>
    </location>
</feature>
<keyword evidence="11" id="KW-1185">Reference proteome</keyword>
<proteinExistence type="inferred from homology"/>
<evidence type="ECO:0000313" key="11">
    <source>
        <dbReference type="Proteomes" id="UP001589568"/>
    </source>
</evidence>
<feature type="region of interest" description="Disordered" evidence="7">
    <location>
        <begin position="694"/>
        <end position="713"/>
    </location>
</feature>
<organism evidence="10 11">
    <name type="scientific">Nonomuraea salmonea</name>
    <dbReference type="NCBI Taxonomy" id="46181"/>
    <lineage>
        <taxon>Bacteria</taxon>
        <taxon>Bacillati</taxon>
        <taxon>Actinomycetota</taxon>
        <taxon>Actinomycetes</taxon>
        <taxon>Streptosporangiales</taxon>
        <taxon>Streptosporangiaceae</taxon>
        <taxon>Nonomuraea</taxon>
    </lineage>
</organism>
<comment type="caution">
    <text evidence="10">The sequence shown here is derived from an EMBL/GenBank/DDBJ whole genome shotgun (WGS) entry which is preliminary data.</text>
</comment>
<protein>
    <submittedName>
        <fullName evidence="10">MMPL family transporter</fullName>
    </submittedName>
</protein>
<evidence type="ECO:0000256" key="5">
    <source>
        <dbReference type="ARBA" id="ARBA00022989"/>
    </source>
</evidence>
<feature type="transmembrane region" description="Helical" evidence="8">
    <location>
        <begin position="157"/>
        <end position="175"/>
    </location>
</feature>
<feature type="transmembrane region" description="Helical" evidence="8">
    <location>
        <begin position="217"/>
        <end position="237"/>
    </location>
</feature>
<dbReference type="InterPro" id="IPR050545">
    <property type="entry name" value="Mycobact_MmpL"/>
</dbReference>
<comment type="subcellular location">
    <subcellularLocation>
        <location evidence="1">Cell membrane</location>
        <topology evidence="1">Multi-pass membrane protein</topology>
    </subcellularLocation>
</comment>
<evidence type="ECO:0000256" key="7">
    <source>
        <dbReference type="SAM" id="MobiDB-lite"/>
    </source>
</evidence>
<keyword evidence="3" id="KW-1003">Cell membrane</keyword>
<reference evidence="10 11" key="1">
    <citation type="submission" date="2024-09" db="EMBL/GenBank/DDBJ databases">
        <authorList>
            <person name="Sun Q."/>
            <person name="Mori K."/>
        </authorList>
    </citation>
    <scope>NUCLEOTIDE SEQUENCE [LARGE SCALE GENOMIC DNA]</scope>
    <source>
        <strain evidence="10 11">JCM 3324</strain>
    </source>
</reference>
<feature type="domain" description="SSD" evidence="9">
    <location>
        <begin position="555"/>
        <end position="681"/>
    </location>
</feature>
<accession>A0ABV5NH15</accession>
<evidence type="ECO:0000256" key="8">
    <source>
        <dbReference type="SAM" id="Phobius"/>
    </source>
</evidence>